<proteinExistence type="predicted"/>
<dbReference type="PROSITE" id="PS50893">
    <property type="entry name" value="ABC_TRANSPORTER_2"/>
    <property type="match status" value="1"/>
</dbReference>
<dbReference type="AlphaFoldDB" id="A0A7Y9EW32"/>
<gene>
    <name evidence="5" type="ORF">BKA02_001944</name>
</gene>
<dbReference type="Pfam" id="PF00005">
    <property type="entry name" value="ABC_tran"/>
    <property type="match status" value="1"/>
</dbReference>
<evidence type="ECO:0000256" key="2">
    <source>
        <dbReference type="ARBA" id="ARBA00022741"/>
    </source>
</evidence>
<dbReference type="InterPro" id="IPR050166">
    <property type="entry name" value="ABC_transporter_ATP-bind"/>
</dbReference>
<keyword evidence="2" id="KW-0547">Nucleotide-binding</keyword>
<evidence type="ECO:0000256" key="3">
    <source>
        <dbReference type="ARBA" id="ARBA00022840"/>
    </source>
</evidence>
<evidence type="ECO:0000313" key="5">
    <source>
        <dbReference type="EMBL" id="NYD54889.1"/>
    </source>
</evidence>
<dbReference type="GO" id="GO:0005524">
    <property type="term" value="F:ATP binding"/>
    <property type="evidence" value="ECO:0007669"/>
    <property type="project" value="UniProtKB-KW"/>
</dbReference>
<dbReference type="Proteomes" id="UP000552045">
    <property type="component" value="Unassembled WGS sequence"/>
</dbReference>
<keyword evidence="6" id="KW-1185">Reference proteome</keyword>
<dbReference type="PANTHER" id="PTHR42788:SF13">
    <property type="entry name" value="ALIPHATIC SULFONATES IMPORT ATP-BINDING PROTEIN SSUB"/>
    <property type="match status" value="1"/>
</dbReference>
<dbReference type="PROSITE" id="PS00211">
    <property type="entry name" value="ABC_TRANSPORTER_1"/>
    <property type="match status" value="1"/>
</dbReference>
<keyword evidence="1" id="KW-0813">Transport</keyword>
<dbReference type="InterPro" id="IPR027417">
    <property type="entry name" value="P-loop_NTPase"/>
</dbReference>
<dbReference type="CDD" id="cd03293">
    <property type="entry name" value="ABC_NrtD_SsuB_transporters"/>
    <property type="match status" value="1"/>
</dbReference>
<sequence length="267" mass="29727">MIRIKDLSHTFATSERSHLALDRVSAAVQRGRFVSLIGASGCGKTTLLRILAGLLRQSEGTVTVDGRMPELGREDVAYVFQQDALWPWRTIEGAVSFPLEMRGFSKNFRSEKAKEALKLVGLAGYERAYPHQLSGGMRQRVNICRALVSEPALLLMDEPFGALDAQTREYLQGQLARIVNETDLTVVFVTHDISEAIYLSDEVIVLSSSPGRVKEVVSVPGYRSDRDLSFKRSPEFQAYTEHVWTLIADDVRSAMVDTSLTERSSES</sequence>
<dbReference type="SMART" id="SM00382">
    <property type="entry name" value="AAA"/>
    <property type="match status" value="1"/>
</dbReference>
<evidence type="ECO:0000259" key="4">
    <source>
        <dbReference type="PROSITE" id="PS50893"/>
    </source>
</evidence>
<comment type="caution">
    <text evidence="5">The sequence shown here is derived from an EMBL/GenBank/DDBJ whole genome shotgun (WGS) entry which is preliminary data.</text>
</comment>
<dbReference type="Gene3D" id="3.40.50.300">
    <property type="entry name" value="P-loop containing nucleotide triphosphate hydrolases"/>
    <property type="match status" value="1"/>
</dbReference>
<dbReference type="InterPro" id="IPR003593">
    <property type="entry name" value="AAA+_ATPase"/>
</dbReference>
<feature type="domain" description="ABC transporter" evidence="4">
    <location>
        <begin position="2"/>
        <end position="233"/>
    </location>
</feature>
<name>A0A7Y9EW32_9MICO</name>
<dbReference type="EMBL" id="JACCBH010000001">
    <property type="protein sequence ID" value="NYD54889.1"/>
    <property type="molecule type" value="Genomic_DNA"/>
</dbReference>
<reference evidence="5 6" key="1">
    <citation type="submission" date="2020-07" db="EMBL/GenBank/DDBJ databases">
        <title>Sequencing the genomes of 1000 actinobacteria strains.</title>
        <authorList>
            <person name="Klenk H.-P."/>
        </authorList>
    </citation>
    <scope>NUCLEOTIDE SEQUENCE [LARGE SCALE GENOMIC DNA]</scope>
    <source>
        <strain evidence="5 6">DSM 22185</strain>
    </source>
</reference>
<dbReference type="InterPro" id="IPR017871">
    <property type="entry name" value="ABC_transporter-like_CS"/>
</dbReference>
<evidence type="ECO:0000313" key="6">
    <source>
        <dbReference type="Proteomes" id="UP000552045"/>
    </source>
</evidence>
<evidence type="ECO:0000256" key="1">
    <source>
        <dbReference type="ARBA" id="ARBA00022448"/>
    </source>
</evidence>
<dbReference type="InterPro" id="IPR003439">
    <property type="entry name" value="ABC_transporter-like_ATP-bd"/>
</dbReference>
<organism evidence="5 6">
    <name type="scientific">Microbacterium pseudoresistens</name>
    <dbReference type="NCBI Taxonomy" id="640634"/>
    <lineage>
        <taxon>Bacteria</taxon>
        <taxon>Bacillati</taxon>
        <taxon>Actinomycetota</taxon>
        <taxon>Actinomycetes</taxon>
        <taxon>Micrococcales</taxon>
        <taxon>Microbacteriaceae</taxon>
        <taxon>Microbacterium</taxon>
    </lineage>
</organism>
<dbReference type="PANTHER" id="PTHR42788">
    <property type="entry name" value="TAURINE IMPORT ATP-BINDING PROTEIN-RELATED"/>
    <property type="match status" value="1"/>
</dbReference>
<dbReference type="RefSeq" id="WP_179433577.1">
    <property type="nucleotide sequence ID" value="NZ_BAABLC010000002.1"/>
</dbReference>
<keyword evidence="3 5" id="KW-0067">ATP-binding</keyword>
<protein>
    <submittedName>
        <fullName evidence="5">NitT/TauT family transport system ATP-binding protein</fullName>
    </submittedName>
</protein>
<dbReference type="SUPFAM" id="SSF52540">
    <property type="entry name" value="P-loop containing nucleoside triphosphate hydrolases"/>
    <property type="match status" value="1"/>
</dbReference>
<dbReference type="GO" id="GO:0016887">
    <property type="term" value="F:ATP hydrolysis activity"/>
    <property type="evidence" value="ECO:0007669"/>
    <property type="project" value="InterPro"/>
</dbReference>
<accession>A0A7Y9EW32</accession>